<name>A0A8H4QRD3_9AGAR</name>
<feature type="region of interest" description="Disordered" evidence="1">
    <location>
        <begin position="128"/>
        <end position="149"/>
    </location>
</feature>
<keyword evidence="3" id="KW-1185">Reference proteome</keyword>
<evidence type="ECO:0000313" key="2">
    <source>
        <dbReference type="EMBL" id="KAF4616010.1"/>
    </source>
</evidence>
<gene>
    <name evidence="2" type="ORF">D9613_011451</name>
</gene>
<dbReference type="AlphaFoldDB" id="A0A8H4QRD3"/>
<protein>
    <submittedName>
        <fullName evidence="2">Uncharacterized protein</fullName>
    </submittedName>
</protein>
<organism evidence="2 3">
    <name type="scientific">Agrocybe pediades</name>
    <dbReference type="NCBI Taxonomy" id="84607"/>
    <lineage>
        <taxon>Eukaryota</taxon>
        <taxon>Fungi</taxon>
        <taxon>Dikarya</taxon>
        <taxon>Basidiomycota</taxon>
        <taxon>Agaricomycotina</taxon>
        <taxon>Agaricomycetes</taxon>
        <taxon>Agaricomycetidae</taxon>
        <taxon>Agaricales</taxon>
        <taxon>Agaricineae</taxon>
        <taxon>Strophariaceae</taxon>
        <taxon>Agrocybe</taxon>
    </lineage>
</organism>
<reference evidence="2 3" key="1">
    <citation type="submission" date="2019-12" db="EMBL/GenBank/DDBJ databases">
        <authorList>
            <person name="Floudas D."/>
            <person name="Bentzer J."/>
            <person name="Ahren D."/>
            <person name="Johansson T."/>
            <person name="Persson P."/>
            <person name="Tunlid A."/>
        </authorList>
    </citation>
    <scope>NUCLEOTIDE SEQUENCE [LARGE SCALE GENOMIC DNA]</scope>
    <source>
        <strain evidence="2 3">CBS 102.39</strain>
    </source>
</reference>
<accession>A0A8H4QRD3</accession>
<comment type="caution">
    <text evidence="2">The sequence shown here is derived from an EMBL/GenBank/DDBJ whole genome shotgun (WGS) entry which is preliminary data.</text>
</comment>
<evidence type="ECO:0000313" key="3">
    <source>
        <dbReference type="Proteomes" id="UP000521872"/>
    </source>
</evidence>
<dbReference type="Proteomes" id="UP000521872">
    <property type="component" value="Unassembled WGS sequence"/>
</dbReference>
<evidence type="ECO:0000256" key="1">
    <source>
        <dbReference type="SAM" id="MobiDB-lite"/>
    </source>
</evidence>
<proteinExistence type="predicted"/>
<dbReference type="EMBL" id="JAACJL010000032">
    <property type="protein sequence ID" value="KAF4616010.1"/>
    <property type="molecule type" value="Genomic_DNA"/>
</dbReference>
<sequence>MVFSSLQPHEKEAFFSLLDENAVRRSRLVGHGAPVFFEFTPAGSYRATVVLTSESILFRAPCARPSRYFASRPEIFANLAGAQQSDAGSAAPTTAQGAAVSMVGRAMANNPEATAKFMSAGLKQVANARSAGGGGGPNQNAGPQGVSFYTNHDDSESFDAYKLSVRFPISMSLLGFSLPSLPSKRQISGTDRCHWPDGVVDRSSLSFEFCF</sequence>